<dbReference type="Ensembl" id="ENSSFOT00015021755.2">
    <property type="protein sequence ID" value="ENSSFOP00015021516.2"/>
    <property type="gene ID" value="ENSSFOG00015013853.2"/>
</dbReference>
<dbReference type="InterPro" id="IPR055356">
    <property type="entry name" value="ZP-N"/>
</dbReference>
<dbReference type="PROSITE" id="PS51034">
    <property type="entry name" value="ZP_2"/>
    <property type="match status" value="1"/>
</dbReference>
<evidence type="ECO:0000256" key="3">
    <source>
        <dbReference type="SAM" id="MobiDB-lite"/>
    </source>
</evidence>
<evidence type="ECO:0000256" key="1">
    <source>
        <dbReference type="ARBA" id="ARBA00022729"/>
    </source>
</evidence>
<dbReference type="Gene3D" id="2.60.40.3210">
    <property type="entry name" value="Zona pellucida, ZP-N domain"/>
    <property type="match status" value="1"/>
</dbReference>
<dbReference type="PANTHER" id="PTHR14002">
    <property type="entry name" value="ENDOGLIN/TGF-BETA RECEPTOR TYPE III"/>
    <property type="match status" value="1"/>
</dbReference>
<feature type="region of interest" description="Disordered" evidence="3">
    <location>
        <begin position="48"/>
        <end position="98"/>
    </location>
</feature>
<dbReference type="GeneTree" id="ENSGT00940000159975"/>
<dbReference type="PANTHER" id="PTHR14002:SF22">
    <property type="entry name" value="UROMODULIN-LIKE 1"/>
    <property type="match status" value="1"/>
</dbReference>
<feature type="transmembrane region" description="Helical" evidence="4">
    <location>
        <begin position="380"/>
        <end position="404"/>
    </location>
</feature>
<reference evidence="6" key="3">
    <citation type="submission" date="2025-09" db="UniProtKB">
        <authorList>
            <consortium name="Ensembl"/>
        </authorList>
    </citation>
    <scope>IDENTIFICATION</scope>
</reference>
<sequence>MYSLYESTTACLELTTAAKSPRISPRSPAMPFVNLTFSSWSPTVSSWNRTDSSGNPAVSSGNPTFSSGNPTVSSGSPAVSSGNPAVTSKSSNSVSLVRDPSHSGAVTVECKANEIFVTVAREFLRIRSIAESSLYLGRPDCGVTYGNESHVQLNATWEKCNTQFNSTHSTAQVILFSNLTSGLIMTSPKVYLEIPIMCTYGRNILISTGLTPIGIDMIKDIVEGSGTFHVSFQLLNGTFPLPQNHTLSPNEEVVIEIGINTTVPQLKLITKRCWATPSSNPLDTTSYEFLKNGCPVTGTFTTVLQNGNSSRSRLSVRIFSVVEEIVIYLHCQIQICVETTADICKSVSLSTFLHYITLTHIFHSITICGPLGHTASFQDVGLIILGLALVLLTILVALAVIFYYRSRIGHYNFSFKQKQEKFTYHIFDT</sequence>
<dbReference type="Gene3D" id="2.60.40.4100">
    <property type="entry name" value="Zona pellucida, ZP-C domain"/>
    <property type="match status" value="1"/>
</dbReference>
<name>A0A8C9RZG8_SCLFO</name>
<dbReference type="InterPro" id="IPR055355">
    <property type="entry name" value="ZP-C"/>
</dbReference>
<organism evidence="6 7">
    <name type="scientific">Scleropages formosus</name>
    <name type="common">Asian bonytongue</name>
    <name type="synonym">Osteoglossum formosum</name>
    <dbReference type="NCBI Taxonomy" id="113540"/>
    <lineage>
        <taxon>Eukaryota</taxon>
        <taxon>Metazoa</taxon>
        <taxon>Chordata</taxon>
        <taxon>Craniata</taxon>
        <taxon>Vertebrata</taxon>
        <taxon>Euteleostomi</taxon>
        <taxon>Actinopterygii</taxon>
        <taxon>Neopterygii</taxon>
        <taxon>Teleostei</taxon>
        <taxon>Osteoglossocephala</taxon>
        <taxon>Osteoglossomorpha</taxon>
        <taxon>Osteoglossiformes</taxon>
        <taxon>Osteoglossidae</taxon>
        <taxon>Scleropages</taxon>
    </lineage>
</organism>
<keyword evidence="2" id="KW-1015">Disulfide bond</keyword>
<dbReference type="InterPro" id="IPR042235">
    <property type="entry name" value="ZP-C_dom"/>
</dbReference>
<dbReference type="OrthoDB" id="10040649at2759"/>
<keyword evidence="4" id="KW-1133">Transmembrane helix</keyword>
<evidence type="ECO:0000256" key="4">
    <source>
        <dbReference type="SAM" id="Phobius"/>
    </source>
</evidence>
<dbReference type="Proteomes" id="UP000694397">
    <property type="component" value="Chromosome 4"/>
</dbReference>
<dbReference type="InterPro" id="IPR001507">
    <property type="entry name" value="ZP_dom"/>
</dbReference>
<reference evidence="6 7" key="1">
    <citation type="submission" date="2019-04" db="EMBL/GenBank/DDBJ databases">
        <authorList>
            <consortium name="Wellcome Sanger Institute Data Sharing"/>
        </authorList>
    </citation>
    <scope>NUCLEOTIDE SEQUENCE [LARGE SCALE GENOMIC DNA]</scope>
</reference>
<dbReference type="Pfam" id="PF23344">
    <property type="entry name" value="ZP-N"/>
    <property type="match status" value="1"/>
</dbReference>
<keyword evidence="4" id="KW-0472">Membrane</keyword>
<accession>A0A8C9RZG8</accession>
<evidence type="ECO:0000256" key="2">
    <source>
        <dbReference type="ARBA" id="ARBA00023157"/>
    </source>
</evidence>
<reference evidence="6" key="2">
    <citation type="submission" date="2025-08" db="UniProtKB">
        <authorList>
            <consortium name="Ensembl"/>
        </authorList>
    </citation>
    <scope>IDENTIFICATION</scope>
</reference>
<feature type="compositionally biased region" description="Polar residues" evidence="3">
    <location>
        <begin position="48"/>
        <end position="95"/>
    </location>
</feature>
<dbReference type="SMART" id="SM00241">
    <property type="entry name" value="ZP"/>
    <property type="match status" value="1"/>
</dbReference>
<feature type="domain" description="ZP" evidence="5">
    <location>
        <begin position="109"/>
        <end position="351"/>
    </location>
</feature>
<dbReference type="AlphaFoldDB" id="A0A8C9RZG8"/>
<proteinExistence type="predicted"/>
<keyword evidence="1" id="KW-0732">Signal</keyword>
<protein>
    <recommendedName>
        <fullName evidence="5">ZP domain-containing protein</fullName>
    </recommendedName>
</protein>
<dbReference type="Pfam" id="PF00100">
    <property type="entry name" value="Zona_pellucida"/>
    <property type="match status" value="1"/>
</dbReference>
<evidence type="ECO:0000313" key="6">
    <source>
        <dbReference type="Ensembl" id="ENSSFOP00015021516.2"/>
    </source>
</evidence>
<keyword evidence="7" id="KW-1185">Reference proteome</keyword>
<evidence type="ECO:0000259" key="5">
    <source>
        <dbReference type="PROSITE" id="PS51034"/>
    </source>
</evidence>
<evidence type="ECO:0000313" key="7">
    <source>
        <dbReference type="Proteomes" id="UP000694397"/>
    </source>
</evidence>
<keyword evidence="4" id="KW-0812">Transmembrane</keyword>